<comment type="caution">
    <text evidence="2">The sequence shown here is derived from an EMBL/GenBank/DDBJ whole genome shotgun (WGS) entry which is preliminary data.</text>
</comment>
<dbReference type="PANTHER" id="PTHR37984:SF5">
    <property type="entry name" value="PROTEIN NYNRIN-LIKE"/>
    <property type="match status" value="1"/>
</dbReference>
<proteinExistence type="predicted"/>
<evidence type="ECO:0000313" key="2">
    <source>
        <dbReference type="EMBL" id="RMZ99936.1"/>
    </source>
</evidence>
<dbReference type="PANTHER" id="PTHR37984">
    <property type="entry name" value="PROTEIN CBG26694"/>
    <property type="match status" value="1"/>
</dbReference>
<feature type="non-terminal residue" evidence="2">
    <location>
        <position position="1"/>
    </location>
</feature>
<evidence type="ECO:0000313" key="3">
    <source>
        <dbReference type="Proteomes" id="UP000276133"/>
    </source>
</evidence>
<keyword evidence="3" id="KW-1185">Reference proteome</keyword>
<name>A0A3M7PLE0_BRAPC</name>
<evidence type="ECO:0000259" key="1">
    <source>
        <dbReference type="Pfam" id="PF17921"/>
    </source>
</evidence>
<protein>
    <submittedName>
        <fullName evidence="2">Retrovirus-related Pol poly from transposon</fullName>
    </submittedName>
</protein>
<accession>A0A3M7PLE0</accession>
<sequence>ITDSVETISFIDEQTQDADIVWILNLIKQNSDTKPEVKIFENTMQRLFYREYGNLRLVENVLYRTVKCKDGSNVNQFVLPKQIQDRVIKHMHETIYNGHLGRRKTIEKITSRFYRPYLQTAVKKIIRECEVCQKVKGTKPNRNAELIYLKPSYVNELITTDFAGPFKETKR</sequence>
<dbReference type="Proteomes" id="UP000276133">
    <property type="component" value="Unassembled WGS sequence"/>
</dbReference>
<dbReference type="Gene3D" id="1.10.340.70">
    <property type="match status" value="1"/>
</dbReference>
<feature type="non-terminal residue" evidence="2">
    <location>
        <position position="171"/>
    </location>
</feature>
<dbReference type="STRING" id="10195.A0A3M7PLE0"/>
<gene>
    <name evidence="2" type="ORF">BpHYR1_010877</name>
</gene>
<dbReference type="AlphaFoldDB" id="A0A3M7PLE0"/>
<dbReference type="EMBL" id="REGN01009991">
    <property type="protein sequence ID" value="RMZ99936.1"/>
    <property type="molecule type" value="Genomic_DNA"/>
</dbReference>
<dbReference type="OrthoDB" id="10059697at2759"/>
<organism evidence="2 3">
    <name type="scientific">Brachionus plicatilis</name>
    <name type="common">Marine rotifer</name>
    <name type="synonym">Brachionus muelleri</name>
    <dbReference type="NCBI Taxonomy" id="10195"/>
    <lineage>
        <taxon>Eukaryota</taxon>
        <taxon>Metazoa</taxon>
        <taxon>Spiralia</taxon>
        <taxon>Gnathifera</taxon>
        <taxon>Rotifera</taxon>
        <taxon>Eurotatoria</taxon>
        <taxon>Monogononta</taxon>
        <taxon>Pseudotrocha</taxon>
        <taxon>Ploima</taxon>
        <taxon>Brachionidae</taxon>
        <taxon>Brachionus</taxon>
    </lineage>
</organism>
<feature type="domain" description="Integrase zinc-binding" evidence="1">
    <location>
        <begin position="80"/>
        <end position="136"/>
    </location>
</feature>
<reference evidence="2 3" key="1">
    <citation type="journal article" date="2018" name="Sci. Rep.">
        <title>Genomic signatures of local adaptation to the degree of environmental predictability in rotifers.</title>
        <authorList>
            <person name="Franch-Gras L."/>
            <person name="Hahn C."/>
            <person name="Garcia-Roger E.M."/>
            <person name="Carmona M.J."/>
            <person name="Serra M."/>
            <person name="Gomez A."/>
        </authorList>
    </citation>
    <scope>NUCLEOTIDE SEQUENCE [LARGE SCALE GENOMIC DNA]</scope>
    <source>
        <strain evidence="2">HYR1</strain>
    </source>
</reference>
<dbReference type="FunFam" id="1.10.340.70:FF:000001">
    <property type="entry name" value="Retrovirus-related Pol polyprotein from transposon gypsy-like Protein"/>
    <property type="match status" value="1"/>
</dbReference>
<dbReference type="InterPro" id="IPR050951">
    <property type="entry name" value="Retrovirus_Pol_polyprotein"/>
</dbReference>
<dbReference type="InterPro" id="IPR041588">
    <property type="entry name" value="Integrase_H2C2"/>
</dbReference>
<dbReference type="Pfam" id="PF17921">
    <property type="entry name" value="Integrase_H2C2"/>
    <property type="match status" value="1"/>
</dbReference>